<dbReference type="RefSeq" id="WP_117454609.1">
    <property type="nucleotide sequence ID" value="NZ_CP060636.1"/>
</dbReference>
<name>A0A7G9GLZ8_9FIRM</name>
<organism evidence="4 5">
    <name type="scientific">[Eubacterium] hominis</name>
    <dbReference type="NCBI Taxonomy" id="2764325"/>
    <lineage>
        <taxon>Bacteria</taxon>
        <taxon>Bacillati</taxon>
        <taxon>Bacillota</taxon>
        <taxon>Erysipelotrichia</taxon>
        <taxon>Erysipelotrichales</taxon>
        <taxon>Erysipelotrichaceae</taxon>
        <taxon>Amedibacillus</taxon>
    </lineage>
</organism>
<proteinExistence type="predicted"/>
<evidence type="ECO:0000256" key="2">
    <source>
        <dbReference type="ARBA" id="ARBA00023315"/>
    </source>
</evidence>
<evidence type="ECO:0000313" key="5">
    <source>
        <dbReference type="Proteomes" id="UP000515856"/>
    </source>
</evidence>
<dbReference type="SUPFAM" id="SSF55729">
    <property type="entry name" value="Acyl-CoA N-acyltransferases (Nat)"/>
    <property type="match status" value="1"/>
</dbReference>
<keyword evidence="5" id="KW-1185">Reference proteome</keyword>
<keyword evidence="1 4" id="KW-0808">Transferase</keyword>
<dbReference type="Gene3D" id="3.40.630.30">
    <property type="match status" value="1"/>
</dbReference>
<dbReference type="AlphaFoldDB" id="A0A7G9GLZ8"/>
<dbReference type="PANTHER" id="PTHR10908">
    <property type="entry name" value="SEROTONIN N-ACETYLTRANSFERASE"/>
    <property type="match status" value="1"/>
</dbReference>
<dbReference type="CDD" id="cd04301">
    <property type="entry name" value="NAT_SF"/>
    <property type="match status" value="1"/>
</dbReference>
<dbReference type="EMBL" id="CP060636">
    <property type="protein sequence ID" value="QNM11830.1"/>
    <property type="molecule type" value="Genomic_DNA"/>
</dbReference>
<dbReference type="InterPro" id="IPR000182">
    <property type="entry name" value="GNAT_dom"/>
</dbReference>
<dbReference type="InterPro" id="IPR016181">
    <property type="entry name" value="Acyl_CoA_acyltransferase"/>
</dbReference>
<dbReference type="Pfam" id="PF00583">
    <property type="entry name" value="Acetyltransf_1"/>
    <property type="match status" value="1"/>
</dbReference>
<dbReference type="KEGG" id="ehn:H9Q80_16535"/>
<evidence type="ECO:0000259" key="3">
    <source>
        <dbReference type="PROSITE" id="PS51186"/>
    </source>
</evidence>
<evidence type="ECO:0000313" key="4">
    <source>
        <dbReference type="EMBL" id="QNM11830.1"/>
    </source>
</evidence>
<dbReference type="GO" id="GO:0008080">
    <property type="term" value="F:N-acetyltransferase activity"/>
    <property type="evidence" value="ECO:0007669"/>
    <property type="project" value="UniProtKB-ARBA"/>
</dbReference>
<dbReference type="PANTHER" id="PTHR10908:SF0">
    <property type="entry name" value="SEROTONIN N-ACETYLTRANSFERASE"/>
    <property type="match status" value="1"/>
</dbReference>
<evidence type="ECO:0000256" key="1">
    <source>
        <dbReference type="ARBA" id="ARBA00022679"/>
    </source>
</evidence>
<sequence>MIREVTPQDLSAAASLEALCFPKEEAADESSLKQRIQTFPNSFLLLEVEENIIGMINGCITNQKTITDDLYADVQKHDPHGDYQSVFGLDVHPDYQHQGYAKLLMHAFIKKAKAEGRKGLILTCKKHLIGFYESFGYRNMGISDSTHGNVVWYDMILEF</sequence>
<dbReference type="InterPro" id="IPR051635">
    <property type="entry name" value="SNAT-like"/>
</dbReference>
<dbReference type="PROSITE" id="PS51186">
    <property type="entry name" value="GNAT"/>
    <property type="match status" value="1"/>
</dbReference>
<reference evidence="4 5" key="1">
    <citation type="submission" date="2020-08" db="EMBL/GenBank/DDBJ databases">
        <authorList>
            <person name="Liu C."/>
            <person name="Sun Q."/>
        </authorList>
    </citation>
    <scope>NUCLEOTIDE SEQUENCE [LARGE SCALE GENOMIC DNA]</scope>
    <source>
        <strain evidence="4 5">NSJ-61</strain>
    </source>
</reference>
<accession>A0A7G9GLZ8</accession>
<feature type="domain" description="N-acetyltransferase" evidence="3">
    <location>
        <begin position="1"/>
        <end position="159"/>
    </location>
</feature>
<protein>
    <submittedName>
        <fullName evidence="4">GNAT family N-acetyltransferase</fullName>
    </submittedName>
</protein>
<dbReference type="Proteomes" id="UP000515856">
    <property type="component" value="Chromosome"/>
</dbReference>
<keyword evidence="2" id="KW-0012">Acyltransferase</keyword>
<gene>
    <name evidence="4" type="ORF">H9Q80_16535</name>
</gene>